<dbReference type="PANTHER" id="PTHR44591">
    <property type="entry name" value="STRESS RESPONSE REGULATOR PROTEIN 1"/>
    <property type="match status" value="1"/>
</dbReference>
<evidence type="ECO:0000256" key="1">
    <source>
        <dbReference type="ARBA" id="ARBA00022553"/>
    </source>
</evidence>
<dbReference type="PANTHER" id="PTHR44591:SF3">
    <property type="entry name" value="RESPONSE REGULATORY DOMAIN-CONTAINING PROTEIN"/>
    <property type="match status" value="1"/>
</dbReference>
<feature type="modified residue" description="4-aspartylphosphate" evidence="2">
    <location>
        <position position="52"/>
    </location>
</feature>
<name>A0A6F8PPZ8_9GAMM</name>
<dbReference type="Pfam" id="PF00072">
    <property type="entry name" value="Response_reg"/>
    <property type="match status" value="1"/>
</dbReference>
<dbReference type="Gene3D" id="3.40.50.2300">
    <property type="match status" value="1"/>
</dbReference>
<dbReference type="AlphaFoldDB" id="A0A6F8PPZ8"/>
<dbReference type="PROSITE" id="PS50110">
    <property type="entry name" value="RESPONSE_REGULATORY"/>
    <property type="match status" value="1"/>
</dbReference>
<dbReference type="InterPro" id="IPR001789">
    <property type="entry name" value="Sig_transdc_resp-reg_receiver"/>
</dbReference>
<evidence type="ECO:0000313" key="5">
    <source>
        <dbReference type="Proteomes" id="UP000501466"/>
    </source>
</evidence>
<dbReference type="Proteomes" id="UP000501466">
    <property type="component" value="Chromosome"/>
</dbReference>
<reference evidence="5" key="1">
    <citation type="submission" date="2019-11" db="EMBL/GenBank/DDBJ databases">
        <title>Isolation and characterization of two novel species in the genus Thiomicrorhabdus.</title>
        <authorList>
            <person name="Mochizuki J."/>
            <person name="Kojima H."/>
            <person name="Fukui M."/>
        </authorList>
    </citation>
    <scope>NUCLEOTIDE SEQUENCE [LARGE SCALE GENOMIC DNA]</scope>
    <source>
        <strain evidence="5">AkT22</strain>
    </source>
</reference>
<gene>
    <name evidence="4" type="ORF">THMIRHAT_18530</name>
</gene>
<keyword evidence="1 2" id="KW-0597">Phosphoprotein</keyword>
<dbReference type="GO" id="GO:0000160">
    <property type="term" value="P:phosphorelay signal transduction system"/>
    <property type="evidence" value="ECO:0007669"/>
    <property type="project" value="InterPro"/>
</dbReference>
<dbReference type="EMBL" id="AP021888">
    <property type="protein sequence ID" value="BBP44107.1"/>
    <property type="molecule type" value="Genomic_DNA"/>
</dbReference>
<evidence type="ECO:0000256" key="2">
    <source>
        <dbReference type="PROSITE-ProRule" id="PRU00169"/>
    </source>
</evidence>
<sequence>MNVLVVDDEQSIRDSFELALEGIAELNLKLAENGVEAMKMVQGWPPALVFLDLKMPKMNGVETLRALRALYPDVPVYVVTAFAKEFTKELEQVRDDGIEFQLAAKPITLDQINEIVSAYL</sequence>
<organism evidence="4 5">
    <name type="scientific">Thiosulfativibrio zosterae</name>
    <dbReference type="NCBI Taxonomy" id="2675053"/>
    <lineage>
        <taxon>Bacteria</taxon>
        <taxon>Pseudomonadati</taxon>
        <taxon>Pseudomonadota</taxon>
        <taxon>Gammaproteobacteria</taxon>
        <taxon>Thiotrichales</taxon>
        <taxon>Piscirickettsiaceae</taxon>
        <taxon>Thiosulfativibrio</taxon>
    </lineage>
</organism>
<accession>A0A6F8PPZ8</accession>
<dbReference type="SMART" id="SM00448">
    <property type="entry name" value="REC"/>
    <property type="match status" value="1"/>
</dbReference>
<evidence type="ECO:0000313" key="4">
    <source>
        <dbReference type="EMBL" id="BBP44107.1"/>
    </source>
</evidence>
<evidence type="ECO:0000259" key="3">
    <source>
        <dbReference type="PROSITE" id="PS50110"/>
    </source>
</evidence>
<dbReference type="InterPro" id="IPR011006">
    <property type="entry name" value="CheY-like_superfamily"/>
</dbReference>
<dbReference type="InterPro" id="IPR050595">
    <property type="entry name" value="Bact_response_regulator"/>
</dbReference>
<protein>
    <submittedName>
        <fullName evidence="4">Response regulator</fullName>
    </submittedName>
</protein>
<proteinExistence type="predicted"/>
<dbReference type="KEGG" id="tzo:THMIRHAT_18530"/>
<keyword evidence="5" id="KW-1185">Reference proteome</keyword>
<feature type="domain" description="Response regulatory" evidence="3">
    <location>
        <begin position="2"/>
        <end position="120"/>
    </location>
</feature>
<dbReference type="SUPFAM" id="SSF52172">
    <property type="entry name" value="CheY-like"/>
    <property type="match status" value="1"/>
</dbReference>
<dbReference type="RefSeq" id="WP_173291855.1">
    <property type="nucleotide sequence ID" value="NZ_AP021888.1"/>
</dbReference>